<comment type="caution">
    <text evidence="1">The sequence shown here is derived from an EMBL/GenBank/DDBJ whole genome shotgun (WGS) entry which is preliminary data.</text>
</comment>
<proteinExistence type="predicted"/>
<evidence type="ECO:0000313" key="1">
    <source>
        <dbReference type="EMBL" id="KAK2951361.1"/>
    </source>
</evidence>
<protein>
    <submittedName>
        <fullName evidence="1">Uncharacterized protein</fullName>
    </submittedName>
</protein>
<gene>
    <name evidence="1" type="ORF">BLNAU_13740</name>
</gene>
<sequence length="182" mass="21454">MIPTSFRLTTPNVLRQLAIEDHDEPKNVHETVLQQVLVTSEQYICHLCVNRYSIIDGTLSNRFLSLLAQLLERSPYYHPTMDFVLQMPVCLTIPSCLTFFENNETIHYFLVLMNNFQWEWYIQDEDVRRTGTLLLRSLRMEGFEDEMEQILRSNSEGDYGRWIAPCSIGWNNLQGMNLQEQE</sequence>
<reference evidence="1 2" key="1">
    <citation type="journal article" date="2022" name="bioRxiv">
        <title>Genomics of Preaxostyla Flagellates Illuminates Evolutionary Transitions and the Path Towards Mitochondrial Loss.</title>
        <authorList>
            <person name="Novak L.V.F."/>
            <person name="Treitli S.C."/>
            <person name="Pyrih J."/>
            <person name="Halakuc P."/>
            <person name="Pipaliya S.V."/>
            <person name="Vacek V."/>
            <person name="Brzon O."/>
            <person name="Soukal P."/>
            <person name="Eme L."/>
            <person name="Dacks J.B."/>
            <person name="Karnkowska A."/>
            <person name="Elias M."/>
            <person name="Hampl V."/>
        </authorList>
    </citation>
    <scope>NUCLEOTIDE SEQUENCE [LARGE SCALE GENOMIC DNA]</scope>
    <source>
        <strain evidence="1">NAU3</strain>
        <tissue evidence="1">Gut</tissue>
    </source>
</reference>
<accession>A0ABQ9XH69</accession>
<dbReference type="EMBL" id="JARBJD010000120">
    <property type="protein sequence ID" value="KAK2951361.1"/>
    <property type="molecule type" value="Genomic_DNA"/>
</dbReference>
<name>A0ABQ9XH69_9EUKA</name>
<organism evidence="1 2">
    <name type="scientific">Blattamonas nauphoetae</name>
    <dbReference type="NCBI Taxonomy" id="2049346"/>
    <lineage>
        <taxon>Eukaryota</taxon>
        <taxon>Metamonada</taxon>
        <taxon>Preaxostyla</taxon>
        <taxon>Oxymonadida</taxon>
        <taxon>Blattamonas</taxon>
    </lineage>
</organism>
<evidence type="ECO:0000313" key="2">
    <source>
        <dbReference type="Proteomes" id="UP001281761"/>
    </source>
</evidence>
<keyword evidence="2" id="KW-1185">Reference proteome</keyword>
<dbReference type="Proteomes" id="UP001281761">
    <property type="component" value="Unassembled WGS sequence"/>
</dbReference>